<dbReference type="EMBL" id="KX159470">
    <property type="protein sequence ID" value="APA23017.1"/>
    <property type="molecule type" value="Genomic_RNA"/>
</dbReference>
<dbReference type="EMBL" id="MK369930">
    <property type="protein sequence ID" value="QDZ71254.1"/>
    <property type="molecule type" value="Genomic_RNA"/>
</dbReference>
<dbReference type="EMBL" id="MK369929">
    <property type="protein sequence ID" value="QDZ71246.1"/>
    <property type="molecule type" value="Genomic_RNA"/>
</dbReference>
<name>A0A1I9W772_9TOMB</name>
<organism evidence="3">
    <name type="scientific">Cherry-associated luteovirus</name>
    <dbReference type="NCBI Taxonomy" id="1912598"/>
    <lineage>
        <taxon>Viruses</taxon>
        <taxon>Riboviria</taxon>
        <taxon>Orthornavirae</taxon>
        <taxon>Kitrinoviricota</taxon>
        <taxon>Tolucaviricetes</taxon>
        <taxon>Tolivirales</taxon>
        <taxon>Tombusviridae</taxon>
        <taxon>Regressovirinae</taxon>
        <taxon>Luteovirus</taxon>
        <taxon>Luteovirus avii</taxon>
    </lineage>
</organism>
<evidence type="ECO:0000313" key="2">
    <source>
        <dbReference type="EMBL" id="APA23017.1"/>
    </source>
</evidence>
<keyword evidence="1" id="KW-0812">Transmembrane</keyword>
<evidence type="ECO:0000313" key="5">
    <source>
        <dbReference type="EMBL" id="QDZ71254.1"/>
    </source>
</evidence>
<keyword evidence="1" id="KW-0472">Membrane</keyword>
<evidence type="ECO:0000256" key="1">
    <source>
        <dbReference type="SAM" id="Phobius"/>
    </source>
</evidence>
<feature type="transmembrane region" description="Helical" evidence="1">
    <location>
        <begin position="6"/>
        <end position="28"/>
    </location>
</feature>
<protein>
    <submittedName>
        <fullName evidence="2">p3a</fullName>
    </submittedName>
</protein>
<dbReference type="KEGG" id="vg:30204391"/>
<reference evidence="4" key="2">
    <citation type="submission" date="2019-01" db="EMBL/GenBank/DDBJ databases">
        <title>Viruses infecting cherry and sour cherry in the Czech Republic.</title>
        <authorList>
            <person name="Lenz O."/>
            <person name="Sarkisova T."/>
            <person name="Koloniuk I."/>
            <person name="Franova J."/>
            <person name="Pribylova J."/>
            <person name="Spak J."/>
        </authorList>
    </citation>
    <scope>NUCLEOTIDE SEQUENCE</scope>
    <source>
        <strain evidence="4">Dneprovka 54</strain>
        <strain evidence="5">Kisinevskaia 31</strain>
    </source>
</reference>
<evidence type="ECO:0000313" key="6">
    <source>
        <dbReference type="Proteomes" id="UP000201256"/>
    </source>
</evidence>
<sequence>MFLSGFLVGFLCSVPVSIVSFIFTWFYFTRKVQGISGEVQSPRRF</sequence>
<reference evidence="3 6" key="1">
    <citation type="journal article" date="2016" name="Arch. Virol.">
        <title>Identification and characterization of a new member of the genus Luteovirus from cherry.</title>
        <authorList>
            <person name="Lenz O."/>
            <person name="Pribylova J."/>
            <person name="Franova J."/>
            <person name="Koloniuk I."/>
            <person name="Spak J."/>
        </authorList>
    </citation>
    <scope>NUCLEOTIDE SEQUENCE</scope>
    <source>
        <strain evidence="3">Prunus 36</strain>
        <strain evidence="2">Prunus 43</strain>
    </source>
</reference>
<keyword evidence="1" id="KW-1133">Transmembrane helix</keyword>
<evidence type="ECO:0000313" key="3">
    <source>
        <dbReference type="EMBL" id="APA23023.1"/>
    </source>
</evidence>
<dbReference type="EMBL" id="KX159471">
    <property type="protein sequence ID" value="APA23023.1"/>
    <property type="molecule type" value="Genomic_RNA"/>
</dbReference>
<accession>A0A1I9W772</accession>
<dbReference type="GeneID" id="30204391"/>
<dbReference type="OrthoDB" id="39825at10239"/>
<proteinExistence type="predicted"/>
<dbReference type="Proteomes" id="UP000201256">
    <property type="component" value="Genome"/>
</dbReference>
<keyword evidence="6" id="KW-1185">Reference proteome</keyword>
<dbReference type="RefSeq" id="YP_009316230.1">
    <property type="nucleotide sequence ID" value="NC_031800.1"/>
</dbReference>
<evidence type="ECO:0000313" key="4">
    <source>
        <dbReference type="EMBL" id="QDZ71246.1"/>
    </source>
</evidence>